<evidence type="ECO:0000256" key="1">
    <source>
        <dbReference type="SAM" id="MobiDB-lite"/>
    </source>
</evidence>
<dbReference type="AlphaFoldDB" id="A0A7C4Q103"/>
<dbReference type="InterPro" id="IPR018391">
    <property type="entry name" value="PQQ_b-propeller_rpt"/>
</dbReference>
<dbReference type="Gene3D" id="2.130.10.10">
    <property type="entry name" value="YVTN repeat-like/Quinoprotein amine dehydrogenase"/>
    <property type="match status" value="1"/>
</dbReference>
<sequence>MPARKFFSLFLFALLCTLTALIFSSFPLSGLAAPLLQSGSTPVYLPFITKQSGATEWTQHAHDAQRTSFTQQVVATPWRLKWIWNGPDGQGKIASGKFGLPRNVQPVTGGGRVYIAAGSRGVYALNNANGQVLWQQNSIGTVNSTPAYDPSDGTLLVVSANGRLYRLNAATGQILNQYNTGSTSPLPLPPALDGEKVFFSMGSRVYALDRTTLTLRWQYDAGSPVDTPPAYSPAAQTVVVASRDLYVHAIDASSGARRWRVKPTPTQPGDPGDNSSFAEVKNGWPVIAEQHGLVFIRYRLHWQSIWNFNPNNLQNNSQIRQFFLNNRSDQPLFALRLSDGSEAFIPNVGNGGFGDGGYLPMGPMPVIARLADGKEVAYIVVRAGPCAANPCDSRWDSHLGEVMLDGQTVSGFQAGDVRFMENTFFPTDEQAFASMAGDMIFAGHWEAGIAHQITDRSPARGATTTNPIRVSNLPHIATSQDEDACGSGFLASHYCASGLINTRNWPGGFYIYWKEGAVYDRYWSEYAAWVVSSDTIYFVSTDGAVVALEHGQPAVSSQAVLPVSADLNQPAEPPVFDEPISHEQAHLYAGWVAAVEGELVRVFNNGKAVYLSFVEPHQRRFVVRIMKEHWGAFDQPPETLYRPGQRVQIRGQIGWYQGGPVIYVTSPEQIVIEGGE</sequence>
<dbReference type="EMBL" id="DSXR01000050">
    <property type="protein sequence ID" value="HGS86787.1"/>
    <property type="molecule type" value="Genomic_DNA"/>
</dbReference>
<feature type="domain" description="Pyrrolo-quinoline quinone repeat" evidence="2">
    <location>
        <begin position="152"/>
        <end position="296"/>
    </location>
</feature>
<evidence type="ECO:0000313" key="3">
    <source>
        <dbReference type="EMBL" id="HGS86787.1"/>
    </source>
</evidence>
<proteinExistence type="predicted"/>
<gene>
    <name evidence="3" type="ORF">ENT17_04135</name>
</gene>
<dbReference type="PANTHER" id="PTHR34512">
    <property type="entry name" value="CELL SURFACE PROTEIN"/>
    <property type="match status" value="1"/>
</dbReference>
<dbReference type="PANTHER" id="PTHR34512:SF30">
    <property type="entry name" value="OUTER MEMBRANE PROTEIN ASSEMBLY FACTOR BAMB"/>
    <property type="match status" value="1"/>
</dbReference>
<organism evidence="3">
    <name type="scientific">Bellilinea caldifistulae</name>
    <dbReference type="NCBI Taxonomy" id="360411"/>
    <lineage>
        <taxon>Bacteria</taxon>
        <taxon>Bacillati</taxon>
        <taxon>Chloroflexota</taxon>
        <taxon>Anaerolineae</taxon>
        <taxon>Anaerolineales</taxon>
        <taxon>Anaerolineaceae</taxon>
        <taxon>Bellilinea</taxon>
    </lineage>
</organism>
<dbReference type="Pfam" id="PF13360">
    <property type="entry name" value="PQQ_2"/>
    <property type="match status" value="1"/>
</dbReference>
<accession>A0A7C4Q103</accession>
<feature type="region of interest" description="Disordered" evidence="1">
    <location>
        <begin position="257"/>
        <end position="276"/>
    </location>
</feature>
<protein>
    <submittedName>
        <fullName evidence="3">Pyrrolo-quinoline quinone</fullName>
    </submittedName>
</protein>
<reference evidence="3" key="1">
    <citation type="journal article" date="2020" name="mSystems">
        <title>Genome- and Community-Level Interaction Insights into Carbon Utilization and Element Cycling Functions of Hydrothermarchaeota in Hydrothermal Sediment.</title>
        <authorList>
            <person name="Zhou Z."/>
            <person name="Liu Y."/>
            <person name="Xu W."/>
            <person name="Pan J."/>
            <person name="Luo Z.H."/>
            <person name="Li M."/>
        </authorList>
    </citation>
    <scope>NUCLEOTIDE SEQUENCE [LARGE SCALE GENOMIC DNA]</scope>
    <source>
        <strain evidence="3">SpSt-556</strain>
    </source>
</reference>
<dbReference type="SMART" id="SM00564">
    <property type="entry name" value="PQQ"/>
    <property type="match status" value="4"/>
</dbReference>
<dbReference type="InterPro" id="IPR011047">
    <property type="entry name" value="Quinoprotein_ADH-like_sf"/>
</dbReference>
<evidence type="ECO:0000259" key="2">
    <source>
        <dbReference type="Pfam" id="PF13360"/>
    </source>
</evidence>
<dbReference type="SUPFAM" id="SSF50998">
    <property type="entry name" value="Quinoprotein alcohol dehydrogenase-like"/>
    <property type="match status" value="1"/>
</dbReference>
<name>A0A7C4Q103_9CHLR</name>
<dbReference type="InterPro" id="IPR015943">
    <property type="entry name" value="WD40/YVTN_repeat-like_dom_sf"/>
</dbReference>
<comment type="caution">
    <text evidence="3">The sequence shown here is derived from an EMBL/GenBank/DDBJ whole genome shotgun (WGS) entry which is preliminary data.</text>
</comment>
<dbReference type="InterPro" id="IPR002372">
    <property type="entry name" value="PQQ_rpt_dom"/>
</dbReference>